<gene>
    <name evidence="1" type="ORF">RXV79_18395</name>
</gene>
<protein>
    <submittedName>
        <fullName evidence="1">Uncharacterized protein</fullName>
    </submittedName>
</protein>
<dbReference type="RefSeq" id="WP_316699528.1">
    <property type="nucleotide sequence ID" value="NZ_CP136336.1"/>
</dbReference>
<reference evidence="1 2" key="1">
    <citation type="submission" date="2023-10" db="EMBL/GenBank/DDBJ databases">
        <title>Bacteria for the degradation of biodegradable plastic PBAT(Polybutylene adipate terephthalate).</title>
        <authorList>
            <person name="Weon H.-Y."/>
            <person name="Yeon J."/>
        </authorList>
    </citation>
    <scope>NUCLEOTIDE SEQUENCE [LARGE SCALE GENOMIC DNA]</scope>
    <source>
        <strain evidence="1 2">SBD 7-3</strain>
    </source>
</reference>
<name>A0ABZ0CVI6_9BURK</name>
<sequence length="147" mass="16107">MLVVKGSGSSGKSTTLKLAFESYLQYLVRLNDGVPVEYLYLTKREVAAVIKLGKLRVGLATRGDSQNQVKLGLSFFAAHKCRLVVCATRSRGKPLKVAQDFSLQKLKVQAEEWKKPKDVGSKNQQVANHAFAKEVAGWLQSASRGNA</sequence>
<accession>A0ABZ0CVI6</accession>
<proteinExistence type="predicted"/>
<dbReference type="Proteomes" id="UP001303946">
    <property type="component" value="Chromosome"/>
</dbReference>
<organism evidence="1 2">
    <name type="scientific">Piscinibacter gummiphilus</name>
    <dbReference type="NCBI Taxonomy" id="946333"/>
    <lineage>
        <taxon>Bacteria</taxon>
        <taxon>Pseudomonadati</taxon>
        <taxon>Pseudomonadota</taxon>
        <taxon>Betaproteobacteria</taxon>
        <taxon>Burkholderiales</taxon>
        <taxon>Sphaerotilaceae</taxon>
        <taxon>Piscinibacter</taxon>
    </lineage>
</organism>
<evidence type="ECO:0000313" key="2">
    <source>
        <dbReference type="Proteomes" id="UP001303946"/>
    </source>
</evidence>
<evidence type="ECO:0000313" key="1">
    <source>
        <dbReference type="EMBL" id="WOB06883.1"/>
    </source>
</evidence>
<keyword evidence="2" id="KW-1185">Reference proteome</keyword>
<dbReference type="EMBL" id="CP136336">
    <property type="protein sequence ID" value="WOB06883.1"/>
    <property type="molecule type" value="Genomic_DNA"/>
</dbReference>